<name>A0A7W9SM68_ARMRO</name>
<evidence type="ECO:0000313" key="1">
    <source>
        <dbReference type="EMBL" id="MBB6049190.1"/>
    </source>
</evidence>
<reference evidence="1 2" key="1">
    <citation type="submission" date="2020-08" db="EMBL/GenBank/DDBJ databases">
        <title>Genomic Encyclopedia of Type Strains, Phase IV (KMG-IV): sequencing the most valuable type-strain genomes for metagenomic binning, comparative biology and taxonomic classification.</title>
        <authorList>
            <person name="Goeker M."/>
        </authorList>
    </citation>
    <scope>NUCLEOTIDE SEQUENCE [LARGE SCALE GENOMIC DNA]</scope>
    <source>
        <strain evidence="1 2">DSM 23562</strain>
    </source>
</reference>
<protein>
    <submittedName>
        <fullName evidence="1">Uncharacterized protein</fullName>
    </submittedName>
</protein>
<dbReference type="EMBL" id="JACHGW010000001">
    <property type="protein sequence ID" value="MBB6049190.1"/>
    <property type="molecule type" value="Genomic_DNA"/>
</dbReference>
<evidence type="ECO:0000313" key="2">
    <source>
        <dbReference type="Proteomes" id="UP000520814"/>
    </source>
</evidence>
<organism evidence="1 2">
    <name type="scientific">Armatimonas rosea</name>
    <dbReference type="NCBI Taxonomy" id="685828"/>
    <lineage>
        <taxon>Bacteria</taxon>
        <taxon>Bacillati</taxon>
        <taxon>Armatimonadota</taxon>
        <taxon>Armatimonadia</taxon>
        <taxon>Armatimonadales</taxon>
        <taxon>Armatimonadaceae</taxon>
        <taxon>Armatimonas</taxon>
    </lineage>
</organism>
<comment type="caution">
    <text evidence="1">The sequence shown here is derived from an EMBL/GenBank/DDBJ whole genome shotgun (WGS) entry which is preliminary data.</text>
</comment>
<sequence>MKAPLEFLLAGYTIEKSTEVHLRDPKTGYVLVRSGDCDGALKHLRLFPSAEEMSRSTDAAWVSDLKFEAKPLPLETGRGISIGDRPEKIFREMGKPTWRGGSTYMPGDEVWSYHHRVGTPKQGVEYKALFRFRRGRVVAMELHSENYPS</sequence>
<gene>
    <name evidence="1" type="ORF">HNQ39_000952</name>
</gene>
<dbReference type="RefSeq" id="WP_184192806.1">
    <property type="nucleotide sequence ID" value="NZ_JACHGW010000001.1"/>
</dbReference>
<dbReference type="Proteomes" id="UP000520814">
    <property type="component" value="Unassembled WGS sequence"/>
</dbReference>
<proteinExistence type="predicted"/>
<accession>A0A7W9SM68</accession>
<dbReference type="AlphaFoldDB" id="A0A7W9SM68"/>
<keyword evidence="2" id="KW-1185">Reference proteome</keyword>